<comment type="subcellular location">
    <subcellularLocation>
        <location evidence="7 8">Cytoplasm</location>
    </subcellularLocation>
</comment>
<keyword evidence="2 7" id="KW-0132">Cell division</keyword>
<keyword evidence="7" id="KW-0460">Magnesium</keyword>
<evidence type="ECO:0000259" key="10">
    <source>
        <dbReference type="Pfam" id="PF02875"/>
    </source>
</evidence>
<reference evidence="12 13" key="1">
    <citation type="submission" date="2020-01" db="EMBL/GenBank/DDBJ databases">
        <title>Genome sequencing of strain KACC 21265.</title>
        <authorList>
            <person name="Heo J."/>
            <person name="Kim S.-J."/>
            <person name="Kim J.-S."/>
            <person name="Hong S.-B."/>
            <person name="Kwon S.-W."/>
        </authorList>
    </citation>
    <scope>NUCLEOTIDE SEQUENCE [LARGE SCALE GENOMIC DNA]</scope>
    <source>
        <strain evidence="12 13">KACC 21265</strain>
    </source>
</reference>
<feature type="domain" description="Mur ligase C-terminal" evidence="10">
    <location>
        <begin position="338"/>
        <end position="467"/>
    </location>
</feature>
<proteinExistence type="inferred from homology"/>
<dbReference type="Pfam" id="PF08245">
    <property type="entry name" value="Mur_ligase_M"/>
    <property type="match status" value="1"/>
</dbReference>
<dbReference type="GO" id="GO:0008360">
    <property type="term" value="P:regulation of cell shape"/>
    <property type="evidence" value="ECO:0007669"/>
    <property type="project" value="UniProtKB-KW"/>
</dbReference>
<feature type="binding site" evidence="7">
    <location>
        <begin position="116"/>
        <end position="122"/>
    </location>
    <ligand>
        <name>ATP</name>
        <dbReference type="ChEBI" id="CHEBI:30616"/>
    </ligand>
</feature>
<keyword evidence="3 7" id="KW-0133">Cell shape</keyword>
<dbReference type="AlphaFoldDB" id="A0A857J6X2"/>
<dbReference type="InterPro" id="IPR036565">
    <property type="entry name" value="Mur-like_cat_sf"/>
</dbReference>
<keyword evidence="5 7" id="KW-0131">Cell cycle</keyword>
<evidence type="ECO:0000256" key="2">
    <source>
        <dbReference type="ARBA" id="ARBA00022618"/>
    </source>
</evidence>
<dbReference type="RefSeq" id="WP_160553555.1">
    <property type="nucleotide sequence ID" value="NZ_CP047650.1"/>
</dbReference>
<keyword evidence="6 7" id="KW-0961">Cell wall biogenesis/degradation</keyword>
<keyword evidence="13" id="KW-1185">Reference proteome</keyword>
<dbReference type="PANTHER" id="PTHR23135:SF4">
    <property type="entry name" value="UDP-N-ACETYLMURAMOYL-L-ALANYL-D-GLUTAMATE--2,6-DIAMINOPIMELATE LIGASE MURE HOMOLOG, CHLOROPLASTIC"/>
    <property type="match status" value="1"/>
</dbReference>
<dbReference type="InterPro" id="IPR004101">
    <property type="entry name" value="Mur_ligase_C"/>
</dbReference>
<comment type="pathway">
    <text evidence="7 8">Cell wall biogenesis; peptidoglycan biosynthesis.</text>
</comment>
<dbReference type="EC" id="6.3.2.13" evidence="7"/>
<evidence type="ECO:0000313" key="12">
    <source>
        <dbReference type="EMBL" id="QHI99744.1"/>
    </source>
</evidence>
<keyword evidence="7 12" id="KW-0436">Ligase</keyword>
<dbReference type="InterPro" id="IPR013221">
    <property type="entry name" value="Mur_ligase_cen"/>
</dbReference>
<comment type="function">
    <text evidence="7">Catalyzes the addition of meso-diaminopimelic acid to the nucleotide precursor UDP-N-acetylmuramoyl-L-alanyl-D-glutamate (UMAG) in the biosynthesis of bacterial cell-wall peptidoglycan.</text>
</comment>
<keyword evidence="7" id="KW-0067">ATP-binding</keyword>
<feature type="binding site" evidence="7">
    <location>
        <position position="185"/>
    </location>
    <ligand>
        <name>UDP-N-acetyl-alpha-D-muramoyl-L-alanyl-D-glutamate</name>
        <dbReference type="ChEBI" id="CHEBI:83900"/>
    </ligand>
</feature>
<comment type="PTM">
    <text evidence="7">Carboxylation is probably crucial for Mg(2+) binding and, consequently, for the gamma-phosphate positioning of ATP.</text>
</comment>
<feature type="domain" description="Mur ligase central" evidence="11">
    <location>
        <begin position="114"/>
        <end position="313"/>
    </location>
</feature>
<dbReference type="Gene3D" id="3.90.190.20">
    <property type="entry name" value="Mur ligase, C-terminal domain"/>
    <property type="match status" value="1"/>
</dbReference>
<evidence type="ECO:0000256" key="7">
    <source>
        <dbReference type="HAMAP-Rule" id="MF_00208"/>
    </source>
</evidence>
<dbReference type="InterPro" id="IPR036615">
    <property type="entry name" value="Mur_ligase_C_dom_sf"/>
</dbReference>
<protein>
    <recommendedName>
        <fullName evidence="7">UDP-N-acetylmuramoyl-L-alanyl-D-glutamate--2,6-diaminopimelate ligase</fullName>
        <ecNumber evidence="7">6.3.2.13</ecNumber>
    </recommendedName>
    <alternativeName>
        <fullName evidence="7">Meso-A2pm-adding enzyme</fullName>
    </alternativeName>
    <alternativeName>
        <fullName evidence="7">Meso-diaminopimelate-adding enzyme</fullName>
    </alternativeName>
    <alternativeName>
        <fullName evidence="7">UDP-MurNAc-L-Ala-D-Glu:meso-diaminopimelate ligase</fullName>
    </alternativeName>
    <alternativeName>
        <fullName evidence="7">UDP-MurNAc-tripeptide synthetase</fullName>
    </alternativeName>
    <alternativeName>
        <fullName evidence="7">UDP-N-acetylmuramyl-tripeptide synthetase</fullName>
    </alternativeName>
</protein>
<evidence type="ECO:0000256" key="5">
    <source>
        <dbReference type="ARBA" id="ARBA00023306"/>
    </source>
</evidence>
<dbReference type="UniPathway" id="UPA00219"/>
<keyword evidence="4 7" id="KW-0573">Peptidoglycan synthesis</keyword>
<organism evidence="12 13">
    <name type="scientific">Xylophilus rhododendri</name>
    <dbReference type="NCBI Taxonomy" id="2697032"/>
    <lineage>
        <taxon>Bacteria</taxon>
        <taxon>Pseudomonadati</taxon>
        <taxon>Pseudomonadota</taxon>
        <taxon>Betaproteobacteria</taxon>
        <taxon>Burkholderiales</taxon>
        <taxon>Xylophilus</taxon>
    </lineage>
</organism>
<dbReference type="InterPro" id="IPR005761">
    <property type="entry name" value="UDP-N-AcMur-Glu-dNH2Pim_ligase"/>
</dbReference>
<feature type="binding site" evidence="7">
    <location>
        <position position="465"/>
    </location>
    <ligand>
        <name>meso-2,6-diaminopimelate</name>
        <dbReference type="ChEBI" id="CHEBI:57791"/>
    </ligand>
</feature>
<feature type="binding site" evidence="7">
    <location>
        <position position="469"/>
    </location>
    <ligand>
        <name>meso-2,6-diaminopimelate</name>
        <dbReference type="ChEBI" id="CHEBI:57791"/>
    </ligand>
</feature>
<evidence type="ECO:0000313" key="13">
    <source>
        <dbReference type="Proteomes" id="UP000464787"/>
    </source>
</evidence>
<evidence type="ECO:0000259" key="9">
    <source>
        <dbReference type="Pfam" id="PF01225"/>
    </source>
</evidence>
<dbReference type="NCBIfam" id="NF001126">
    <property type="entry name" value="PRK00139.1-4"/>
    <property type="match status" value="1"/>
</dbReference>
<dbReference type="Gene3D" id="3.40.1390.10">
    <property type="entry name" value="MurE/MurF, N-terminal domain"/>
    <property type="match status" value="1"/>
</dbReference>
<evidence type="ECO:0000256" key="6">
    <source>
        <dbReference type="ARBA" id="ARBA00023316"/>
    </source>
</evidence>
<evidence type="ECO:0000256" key="1">
    <source>
        <dbReference type="ARBA" id="ARBA00005898"/>
    </source>
</evidence>
<evidence type="ECO:0000256" key="4">
    <source>
        <dbReference type="ARBA" id="ARBA00022984"/>
    </source>
</evidence>
<keyword evidence="7" id="KW-0547">Nucleotide-binding</keyword>
<dbReference type="GO" id="GO:0005524">
    <property type="term" value="F:ATP binding"/>
    <property type="evidence" value="ECO:0007669"/>
    <property type="project" value="UniProtKB-UniRule"/>
</dbReference>
<dbReference type="Proteomes" id="UP000464787">
    <property type="component" value="Chromosome"/>
</dbReference>
<keyword evidence="7" id="KW-0963">Cytoplasm</keyword>
<dbReference type="GO" id="GO:0051301">
    <property type="term" value="P:cell division"/>
    <property type="evidence" value="ECO:0007669"/>
    <property type="project" value="UniProtKB-KW"/>
</dbReference>
<feature type="binding site" evidence="7">
    <location>
        <position position="193"/>
    </location>
    <ligand>
        <name>UDP-N-acetyl-alpha-D-muramoyl-L-alanyl-D-glutamate</name>
        <dbReference type="ChEBI" id="CHEBI:83900"/>
    </ligand>
</feature>
<dbReference type="GO" id="GO:0000287">
    <property type="term" value="F:magnesium ion binding"/>
    <property type="evidence" value="ECO:0007669"/>
    <property type="project" value="UniProtKB-UniRule"/>
</dbReference>
<dbReference type="PANTHER" id="PTHR23135">
    <property type="entry name" value="MUR LIGASE FAMILY MEMBER"/>
    <property type="match status" value="1"/>
</dbReference>
<evidence type="ECO:0000256" key="3">
    <source>
        <dbReference type="ARBA" id="ARBA00022960"/>
    </source>
</evidence>
<dbReference type="Pfam" id="PF01225">
    <property type="entry name" value="Mur_ligase"/>
    <property type="match status" value="1"/>
</dbReference>
<comment type="caution">
    <text evidence="7">Lacks conserved residue(s) required for the propagation of feature annotation.</text>
</comment>
<dbReference type="EMBL" id="CP047650">
    <property type="protein sequence ID" value="QHI99744.1"/>
    <property type="molecule type" value="Genomic_DNA"/>
</dbReference>
<evidence type="ECO:0000256" key="8">
    <source>
        <dbReference type="RuleBase" id="RU004135"/>
    </source>
</evidence>
<dbReference type="InterPro" id="IPR000713">
    <property type="entry name" value="Mur_ligase_N"/>
</dbReference>
<feature type="binding site" evidence="7">
    <location>
        <position position="33"/>
    </location>
    <ligand>
        <name>UDP-N-acetyl-alpha-D-muramoyl-L-alanyl-D-glutamate</name>
        <dbReference type="ChEBI" id="CHEBI:83900"/>
    </ligand>
</feature>
<dbReference type="GO" id="GO:0071555">
    <property type="term" value="P:cell wall organization"/>
    <property type="evidence" value="ECO:0007669"/>
    <property type="project" value="UniProtKB-KW"/>
</dbReference>
<dbReference type="InterPro" id="IPR035911">
    <property type="entry name" value="MurE/MurF_N"/>
</dbReference>
<dbReference type="Pfam" id="PF02875">
    <property type="entry name" value="Mur_ligase_C"/>
    <property type="match status" value="1"/>
</dbReference>
<evidence type="ECO:0000259" key="11">
    <source>
        <dbReference type="Pfam" id="PF08245"/>
    </source>
</evidence>
<comment type="similarity">
    <text evidence="1 7">Belongs to the MurCDEF family. MurE subfamily.</text>
</comment>
<feature type="binding site" evidence="7">
    <location>
        <begin position="158"/>
        <end position="159"/>
    </location>
    <ligand>
        <name>UDP-N-acetyl-alpha-D-muramoyl-L-alanyl-D-glutamate</name>
        <dbReference type="ChEBI" id="CHEBI:83900"/>
    </ligand>
</feature>
<name>A0A857J6X2_9BURK</name>
<dbReference type="SUPFAM" id="SSF53244">
    <property type="entry name" value="MurD-like peptide ligases, peptide-binding domain"/>
    <property type="match status" value="1"/>
</dbReference>
<dbReference type="GO" id="GO:0008765">
    <property type="term" value="F:UDP-N-acetylmuramoylalanyl-D-glutamate-2,6-diaminopimelate ligase activity"/>
    <property type="evidence" value="ECO:0007669"/>
    <property type="project" value="UniProtKB-UniRule"/>
</dbReference>
<dbReference type="KEGG" id="xyk:GT347_18225"/>
<feature type="binding site" evidence="7">
    <location>
        <begin position="414"/>
        <end position="417"/>
    </location>
    <ligand>
        <name>meso-2,6-diaminopimelate</name>
        <dbReference type="ChEBI" id="CHEBI:57791"/>
    </ligand>
</feature>
<dbReference type="NCBIfam" id="TIGR01085">
    <property type="entry name" value="murE"/>
    <property type="match status" value="1"/>
</dbReference>
<feature type="binding site" evidence="7">
    <location>
        <position position="390"/>
    </location>
    <ligand>
        <name>meso-2,6-diaminopimelate</name>
        <dbReference type="ChEBI" id="CHEBI:57791"/>
    </ligand>
</feature>
<gene>
    <name evidence="7" type="primary">murE</name>
    <name evidence="12" type="ORF">GT347_18225</name>
</gene>
<feature type="short sequence motif" description="Meso-diaminopimelate recognition motif" evidence="7">
    <location>
        <begin position="414"/>
        <end position="417"/>
    </location>
</feature>
<sequence>MVASDISLQQLNGAADAVAWLRARVTGTLRIDSREVQSGDGFIAWPGAAVDGRAFVADAFARGAAACLVEREGVEAFEFASREVATCAGLKAATGRIAGDWFGAPSEGLDVLAVTGTNGKTSTAWWLALALARTGRGCGLIGTLGTGVPPQVVANGLTTPDPVLLQRVFRQFDDQGLAACAIEASSIGIAERRLDGSRIRVALFTNFTLDHLDYHGSMAAYWAAKAELFAWPGLQAAVVNIDDAHGAALAAQLTVDLWTYSADGSADARLRAEDIGHGETGGLRFTVVEGEQRCLLQAGAIGRFNISNLLAVVGGQRALGVPLDEAVAACADLAPVPGRMERIARAGQPLVAVDYAHTPDALEKALAALRPLAESRGGELVCLFGCGGGRDQAKRPVMASIAAHGADRIWLTSDNPRHEDPAAIVAQAAAGLPEGAPYRIEIDRAAAIAQAIAQAGPQDVVLVAGKGHETYQEVAGRRLPFSDREQVETALDQRAASLPPSAH</sequence>
<dbReference type="GO" id="GO:0009252">
    <property type="term" value="P:peptidoglycan biosynthetic process"/>
    <property type="evidence" value="ECO:0007669"/>
    <property type="project" value="UniProtKB-UniRule"/>
</dbReference>
<feature type="domain" description="Mur ligase N-terminal catalytic" evidence="9">
    <location>
        <begin position="29"/>
        <end position="73"/>
    </location>
</feature>
<dbReference type="Gene3D" id="3.40.1190.10">
    <property type="entry name" value="Mur-like, catalytic domain"/>
    <property type="match status" value="1"/>
</dbReference>
<dbReference type="SUPFAM" id="SSF53623">
    <property type="entry name" value="MurD-like peptide ligases, catalytic domain"/>
    <property type="match status" value="1"/>
</dbReference>
<feature type="modified residue" description="N6-carboxylysine" evidence="7">
    <location>
        <position position="225"/>
    </location>
</feature>
<accession>A0A857J6X2</accession>
<dbReference type="SUPFAM" id="SSF63418">
    <property type="entry name" value="MurE/MurF N-terminal domain"/>
    <property type="match status" value="1"/>
</dbReference>
<comment type="cofactor">
    <cofactor evidence="7">
        <name>Mg(2+)</name>
        <dbReference type="ChEBI" id="CHEBI:18420"/>
    </cofactor>
</comment>
<dbReference type="HAMAP" id="MF_00208">
    <property type="entry name" value="MurE"/>
    <property type="match status" value="1"/>
</dbReference>
<dbReference type="GO" id="GO:0005737">
    <property type="term" value="C:cytoplasm"/>
    <property type="evidence" value="ECO:0007669"/>
    <property type="project" value="UniProtKB-SubCell"/>
</dbReference>
<comment type="catalytic activity">
    <reaction evidence="7">
        <text>UDP-N-acetyl-alpha-D-muramoyl-L-alanyl-D-glutamate + meso-2,6-diaminopimelate + ATP = UDP-N-acetyl-alpha-D-muramoyl-L-alanyl-gamma-D-glutamyl-meso-2,6-diaminopimelate + ADP + phosphate + H(+)</text>
        <dbReference type="Rhea" id="RHEA:23676"/>
        <dbReference type="ChEBI" id="CHEBI:15378"/>
        <dbReference type="ChEBI" id="CHEBI:30616"/>
        <dbReference type="ChEBI" id="CHEBI:43474"/>
        <dbReference type="ChEBI" id="CHEBI:57791"/>
        <dbReference type="ChEBI" id="CHEBI:83900"/>
        <dbReference type="ChEBI" id="CHEBI:83905"/>
        <dbReference type="ChEBI" id="CHEBI:456216"/>
        <dbReference type="EC" id="6.3.2.13"/>
    </reaction>
</comment>